<dbReference type="EMBL" id="BGZK01001013">
    <property type="protein sequence ID" value="GBP68506.1"/>
    <property type="molecule type" value="Genomic_DNA"/>
</dbReference>
<comment type="caution">
    <text evidence="2">The sequence shown here is derived from an EMBL/GenBank/DDBJ whole genome shotgun (WGS) entry which is preliminary data.</text>
</comment>
<proteinExistence type="predicted"/>
<keyword evidence="1" id="KW-0812">Transmembrane</keyword>
<keyword evidence="3" id="KW-1185">Reference proteome</keyword>
<sequence>MFSRFLAAPPLLDRCARAPFFEPSFPPAPPEAASVFRTQLLPAQPWFLALYVSYGSSIYLSLVMLSSRWVQRQRQLYLQQRGGGSKTLSGNSHFPRGSLYNCDAILVKNAVGFLAHEVEHAACDHSDKSLHGVCVKIVSDYIIQDVPFRSHDDLHSDILLSLQASMLKFQIR</sequence>
<organism evidence="2 3">
    <name type="scientific">Eumeta variegata</name>
    <name type="common">Bagworm moth</name>
    <name type="synonym">Eumeta japonica</name>
    <dbReference type="NCBI Taxonomy" id="151549"/>
    <lineage>
        <taxon>Eukaryota</taxon>
        <taxon>Metazoa</taxon>
        <taxon>Ecdysozoa</taxon>
        <taxon>Arthropoda</taxon>
        <taxon>Hexapoda</taxon>
        <taxon>Insecta</taxon>
        <taxon>Pterygota</taxon>
        <taxon>Neoptera</taxon>
        <taxon>Endopterygota</taxon>
        <taxon>Lepidoptera</taxon>
        <taxon>Glossata</taxon>
        <taxon>Ditrysia</taxon>
        <taxon>Tineoidea</taxon>
        <taxon>Psychidae</taxon>
        <taxon>Oiketicinae</taxon>
        <taxon>Eumeta</taxon>
    </lineage>
</organism>
<evidence type="ECO:0000313" key="3">
    <source>
        <dbReference type="Proteomes" id="UP000299102"/>
    </source>
</evidence>
<keyword evidence="1" id="KW-1133">Transmembrane helix</keyword>
<evidence type="ECO:0000256" key="1">
    <source>
        <dbReference type="SAM" id="Phobius"/>
    </source>
</evidence>
<reference evidence="2 3" key="1">
    <citation type="journal article" date="2019" name="Commun. Biol.">
        <title>The bagworm genome reveals a unique fibroin gene that provides high tensile strength.</title>
        <authorList>
            <person name="Kono N."/>
            <person name="Nakamura H."/>
            <person name="Ohtoshi R."/>
            <person name="Tomita M."/>
            <person name="Numata K."/>
            <person name="Arakawa K."/>
        </authorList>
    </citation>
    <scope>NUCLEOTIDE SEQUENCE [LARGE SCALE GENOMIC DNA]</scope>
</reference>
<dbReference type="Proteomes" id="UP000299102">
    <property type="component" value="Unassembled WGS sequence"/>
</dbReference>
<gene>
    <name evidence="2" type="ORF">EVAR_42457_1</name>
</gene>
<feature type="transmembrane region" description="Helical" evidence="1">
    <location>
        <begin position="46"/>
        <end position="65"/>
    </location>
</feature>
<name>A0A4C1XY32_EUMVA</name>
<evidence type="ECO:0000313" key="2">
    <source>
        <dbReference type="EMBL" id="GBP68506.1"/>
    </source>
</evidence>
<keyword evidence="1" id="KW-0472">Membrane</keyword>
<accession>A0A4C1XY32</accession>
<protein>
    <submittedName>
        <fullName evidence="2">Uncharacterized protein</fullName>
    </submittedName>
</protein>
<dbReference type="AlphaFoldDB" id="A0A4C1XY32"/>